<dbReference type="RefSeq" id="WP_051315821.1">
    <property type="nucleotide sequence ID" value="NZ_BMWP01000037.1"/>
</dbReference>
<name>A0A918MRP4_9FLAO</name>
<dbReference type="GO" id="GO:0016887">
    <property type="term" value="F:ATP hydrolysis activity"/>
    <property type="evidence" value="ECO:0007669"/>
    <property type="project" value="InterPro"/>
</dbReference>
<gene>
    <name evidence="2" type="ORF">GCM10007383_36020</name>
</gene>
<evidence type="ECO:0000313" key="2">
    <source>
        <dbReference type="EMBL" id="GGW48770.1"/>
    </source>
</evidence>
<dbReference type="PANTHER" id="PTHR37291:SF1">
    <property type="entry name" value="TYPE IV METHYL-DIRECTED RESTRICTION ENZYME ECOKMCRB SUBUNIT"/>
    <property type="match status" value="1"/>
</dbReference>
<keyword evidence="3" id="KW-1185">Reference proteome</keyword>
<protein>
    <recommendedName>
        <fullName evidence="1">ATPase dynein-related AAA domain-containing protein</fullName>
    </recommendedName>
</protein>
<dbReference type="InterPro" id="IPR027417">
    <property type="entry name" value="P-loop_NTPase"/>
</dbReference>
<dbReference type="Gene3D" id="3.40.50.300">
    <property type="entry name" value="P-loop containing nucleotide triphosphate hydrolases"/>
    <property type="match status" value="1"/>
</dbReference>
<dbReference type="GO" id="GO:0005524">
    <property type="term" value="F:ATP binding"/>
    <property type="evidence" value="ECO:0007669"/>
    <property type="project" value="InterPro"/>
</dbReference>
<feature type="domain" description="ATPase dynein-related AAA" evidence="1">
    <location>
        <begin position="532"/>
        <end position="663"/>
    </location>
</feature>
<dbReference type="Pfam" id="PF07728">
    <property type="entry name" value="AAA_5"/>
    <property type="match status" value="1"/>
</dbReference>
<dbReference type="EMBL" id="BMWP01000037">
    <property type="protein sequence ID" value="GGW48770.1"/>
    <property type="molecule type" value="Genomic_DNA"/>
</dbReference>
<reference evidence="2" key="1">
    <citation type="journal article" date="2014" name="Int. J. Syst. Evol. Microbiol.">
        <title>Complete genome sequence of Corynebacterium casei LMG S-19264T (=DSM 44701T), isolated from a smear-ripened cheese.</title>
        <authorList>
            <consortium name="US DOE Joint Genome Institute (JGI-PGF)"/>
            <person name="Walter F."/>
            <person name="Albersmeier A."/>
            <person name="Kalinowski J."/>
            <person name="Ruckert C."/>
        </authorList>
    </citation>
    <scope>NUCLEOTIDE SEQUENCE</scope>
    <source>
        <strain evidence="2">KCTC 12113</strain>
    </source>
</reference>
<accession>A0A918MRP4</accession>
<reference evidence="2" key="2">
    <citation type="submission" date="2020-09" db="EMBL/GenBank/DDBJ databases">
        <authorList>
            <person name="Sun Q."/>
            <person name="Kim S."/>
        </authorList>
    </citation>
    <scope>NUCLEOTIDE SEQUENCE</scope>
    <source>
        <strain evidence="2">KCTC 12113</strain>
    </source>
</reference>
<proteinExistence type="predicted"/>
<dbReference type="Proteomes" id="UP000634668">
    <property type="component" value="Unassembled WGS sequence"/>
</dbReference>
<dbReference type="InterPro" id="IPR011704">
    <property type="entry name" value="ATPase_dyneun-rel_AAA"/>
</dbReference>
<comment type="caution">
    <text evidence="2">The sequence shown here is derived from an EMBL/GenBank/DDBJ whole genome shotgun (WGS) entry which is preliminary data.</text>
</comment>
<dbReference type="SUPFAM" id="SSF52540">
    <property type="entry name" value="P-loop containing nucleoside triphosphate hydrolases"/>
    <property type="match status" value="1"/>
</dbReference>
<dbReference type="AlphaFoldDB" id="A0A918MRP4"/>
<evidence type="ECO:0000313" key="3">
    <source>
        <dbReference type="Proteomes" id="UP000634668"/>
    </source>
</evidence>
<evidence type="ECO:0000259" key="1">
    <source>
        <dbReference type="Pfam" id="PF07728"/>
    </source>
</evidence>
<organism evidence="2 3">
    <name type="scientific">Arenibacter certesii</name>
    <dbReference type="NCBI Taxonomy" id="228955"/>
    <lineage>
        <taxon>Bacteria</taxon>
        <taxon>Pseudomonadati</taxon>
        <taxon>Bacteroidota</taxon>
        <taxon>Flavobacteriia</taxon>
        <taxon>Flavobacteriales</taxon>
        <taxon>Flavobacteriaceae</taxon>
        <taxon>Arenibacter</taxon>
    </lineage>
</organism>
<sequence>MNLKQALQPYIKKYKDLITNSENYNEIYKWEAVATFQKHWDLDADDLIQMMDKAFAGNLNLWTSSNYYPITMLKGFVGINPEKVRKALKDLLNENLEITDRIATYRGVMSELLKESNLKTNQNSKHNYQDGRTISLLLSFNTPAKYFLFKHSVLNKFCAQFDIDPPKRGDIENQILLNNELNLRVKEILLQDKELLKLHENRLTPASFKADDYNILTQDFIYSVSSYLSENEDASQYWGLGFNTDYERLEKFKTENFWQAIDYKQGDTSKVATRTRKSFEQIKVGDKVLIKGYGGTHQLKVHYKGEVVNIDKDNERLNLKPLDGELYHGEAPRGKGAGQWQETIVTIKRRDVIDQLFYDKHVKTNAMNTKAPKRTNSLNQILYGPPGTGKTYKLREAYFNRFTLRESSLTKEQFILNQIADLTWWQTFAIALYDSGKISVNQLLEHEVVKAKASLSNAKNIRPIAWSRMQAHTVPECPNVNVADVSEPSLFYKETDSEWRVVNSNMESLYPEGIELLDQINNFKSNEDKVIKNFEFVTFHQSFGYEDFVEGIKPKLEEGSTTVDYEIKDGVFKRLCQRAKQDPQNNYAIFIDEINRGNVSAIFGELITLIEDDKRIGNPQELKVKLPYSKTEFGVPSNLYIIGTMNTADRSVEALDTALRRRFVFEEVMPKPNLLSEITFKGFNLEQVLTTINDRIEVLLDRDHTIGHSYFIKLESGDTKGLLNVFKNNIIPLLQEYFYNDYEKIALVLGSGFVEEKQAKNNIFPKFANIDDPEQAVIYELRNTIDDVEEAVGLLLGISNE</sequence>
<dbReference type="InterPro" id="IPR052934">
    <property type="entry name" value="Methyl-DNA_Rec/Restrict_Enz"/>
</dbReference>
<dbReference type="PANTHER" id="PTHR37291">
    <property type="entry name" value="5-METHYLCYTOSINE-SPECIFIC RESTRICTION ENZYME B"/>
    <property type="match status" value="1"/>
</dbReference>